<feature type="chain" id="PRO_5026750446" description="DUF6701 domain-containing protein" evidence="1">
    <location>
        <begin position="20"/>
        <end position="1043"/>
    </location>
</feature>
<evidence type="ECO:0000313" key="4">
    <source>
        <dbReference type="Proteomes" id="UP000473008"/>
    </source>
</evidence>
<keyword evidence="1" id="KW-0732">Signal</keyword>
<dbReference type="Pfam" id="PF20419">
    <property type="entry name" value="DUF6701"/>
    <property type="match status" value="1"/>
</dbReference>
<dbReference type="RefSeq" id="WP_165013634.1">
    <property type="nucleotide sequence ID" value="NZ_JAALDL010000007.1"/>
</dbReference>
<dbReference type="AlphaFoldDB" id="A0A6M1RFH2"/>
<proteinExistence type="predicted"/>
<evidence type="ECO:0000256" key="1">
    <source>
        <dbReference type="SAM" id="SignalP"/>
    </source>
</evidence>
<dbReference type="Proteomes" id="UP000473008">
    <property type="component" value="Unassembled WGS sequence"/>
</dbReference>
<keyword evidence="4" id="KW-1185">Reference proteome</keyword>
<evidence type="ECO:0000259" key="2">
    <source>
        <dbReference type="Pfam" id="PF20419"/>
    </source>
</evidence>
<sequence length="1043" mass="113449">MIKQLSIVWLFFFSATADASLTSYFPGPAQSQAPLADSVKFKCGSKTSIASSCVVAQSESMVEHLEQEKVFLGFGQYDKKYNAKCGDGGVDGTNTVPCERSDLIRATYVGLEPLEVNKGTHPLVNEEKQFSSYQSKNFTLTPSEPRYKVVRVLQNVNLHFKPGIYYFGDLIISDSVNISVEGEVEIHVNSLKVGSSSTINYFKDTSFSTYGEPSNLILWVHNNSSANASVSGIFDAQFGEFSKTHAYVYADGVVKIAGSQPKQNFGTIIYGAVTARYLELGGYSKLKYAAPRQSYKLNISPETATASGCNRIPLTFSILDSNDVLQDDVNGLLDVSVTSPNQHACWATDGMPNSNCTNKWMNNVPVVNGVAHLWLGGSGGDVSVKGTFKNSEQVEGTLEDTAGPFHFEKIGLRLNAGSPLKLVAGKEENVLIEVVKSAGNGQSCSVKHINGTFDLEASTKYDSPSTGTKLAYVNGISANGSNPNAITFTEGKADLDVRYNDAGEIAIPINIPIFANIKENNKGGLATEASDEPEGKDYVSELTGDIIVHSRPYTFAFCGMPGNPDNAFKMAGESFGLALTPVIWSGGNDLNGTDLTNGTEAPLASSFCQREATPNFWKMGAPEAFVTLDETAIIKKPTGGKGAQIHGIAPKAHTQVNASNRYRFNGLSVSDVGSFGIRSKLTNPYLGMIVNPGELEVGRFYPAYFSLSGNITPAISDNQDSGGEGFTYMNQPFEGQYTVLAMNAKHQAVKNYHLFDDADKAQFVDWAMIPSSGVTGYESLTSRWQHPSSRLTGRWIGDGETGSRFSFSGNMMVDKGSSPDGPYPELKFVAGVDPSQPDRDGTDFRFCNDSTTSQCVEKLPNPDVDGEFGAEFAQGEFMFGRMRMEGFTETQDLSREQTMPVVVEVFNGQRFVTNTRDNASEISTDIGEKEVLFSSTSEEANRAQIFLRDSANRTITKKTVENGRSEFVVKAPAQNGNLNREQFRYWQRLDTAIGSAAPQTWLQHNWQGAQFDDDPSAIGTFGFYRGSDRVIYKGEKNITLTGE</sequence>
<organism evidence="3 4">
    <name type="scientific">Grimontia sedimenti</name>
    <dbReference type="NCBI Taxonomy" id="2711294"/>
    <lineage>
        <taxon>Bacteria</taxon>
        <taxon>Pseudomonadati</taxon>
        <taxon>Pseudomonadota</taxon>
        <taxon>Gammaproteobacteria</taxon>
        <taxon>Vibrionales</taxon>
        <taxon>Vibrionaceae</taxon>
        <taxon>Grimontia</taxon>
    </lineage>
</organism>
<gene>
    <name evidence="3" type="ORF">G5S52_11460</name>
</gene>
<comment type="caution">
    <text evidence="3">The sequence shown here is derived from an EMBL/GenBank/DDBJ whole genome shotgun (WGS) entry which is preliminary data.</text>
</comment>
<feature type="signal peptide" evidence="1">
    <location>
        <begin position="1"/>
        <end position="19"/>
    </location>
</feature>
<accession>A0A6M1RFH2</accession>
<dbReference type="EMBL" id="JAALDL010000007">
    <property type="protein sequence ID" value="NGN98242.1"/>
    <property type="molecule type" value="Genomic_DNA"/>
</dbReference>
<reference evidence="3 4" key="1">
    <citation type="submission" date="2020-02" db="EMBL/GenBank/DDBJ databases">
        <title>The draft genome of Grimontia sedimenta sp. nov., isolated from benthic sediments near coral reefs south of Kuwait.</title>
        <authorList>
            <person name="Mahmoud H.M."/>
            <person name="Jose L."/>
            <person name="Eapen S."/>
        </authorList>
    </citation>
    <scope>NUCLEOTIDE SEQUENCE [LARGE SCALE GENOMIC DNA]</scope>
    <source>
        <strain evidence="3 4">S25</strain>
    </source>
</reference>
<evidence type="ECO:0000313" key="3">
    <source>
        <dbReference type="EMBL" id="NGN98242.1"/>
    </source>
</evidence>
<name>A0A6M1RFH2_9GAMM</name>
<feature type="domain" description="DUF6701" evidence="2">
    <location>
        <begin position="416"/>
        <end position="1036"/>
    </location>
</feature>
<protein>
    <recommendedName>
        <fullName evidence="2">DUF6701 domain-containing protein</fullName>
    </recommendedName>
</protein>
<dbReference type="InterPro" id="IPR046524">
    <property type="entry name" value="DUF6701"/>
</dbReference>